<accession>A0A8S5N3D1</accession>
<protein>
    <submittedName>
        <fullName evidence="1">Uncharacterized protein</fullName>
    </submittedName>
</protein>
<name>A0A8S5N3D1_9CAUD</name>
<proteinExistence type="predicted"/>
<evidence type="ECO:0000313" key="1">
    <source>
        <dbReference type="EMBL" id="DAD88932.1"/>
    </source>
</evidence>
<reference evidence="1" key="1">
    <citation type="journal article" date="2021" name="Proc. Natl. Acad. Sci. U.S.A.">
        <title>A Catalog of Tens of Thousands of Viruses from Human Metagenomes Reveals Hidden Associations with Chronic Diseases.</title>
        <authorList>
            <person name="Tisza M.J."/>
            <person name="Buck C.B."/>
        </authorList>
    </citation>
    <scope>NUCLEOTIDE SEQUENCE</scope>
    <source>
        <strain evidence="1">CtpiG4</strain>
    </source>
</reference>
<organism evidence="1">
    <name type="scientific">Myoviridae sp. ctpiG4</name>
    <dbReference type="NCBI Taxonomy" id="2826698"/>
    <lineage>
        <taxon>Viruses</taxon>
        <taxon>Duplodnaviria</taxon>
        <taxon>Heunggongvirae</taxon>
        <taxon>Uroviricota</taxon>
        <taxon>Caudoviricetes</taxon>
    </lineage>
</organism>
<sequence>MDEELQKVTNELCDFLRPVNIKLEKWLLERNKSFIENNGKPAKLGLLVGNAYAVYILIDDLLENAD</sequence>
<dbReference type="EMBL" id="BK015050">
    <property type="protein sequence ID" value="DAD88932.1"/>
    <property type="molecule type" value="Genomic_DNA"/>
</dbReference>